<reference evidence="1 2" key="1">
    <citation type="submission" date="2019-07" db="EMBL/GenBank/DDBJ databases">
        <title>De Novo Assembly of kiwifruit Actinidia rufa.</title>
        <authorList>
            <person name="Sugita-Konishi S."/>
            <person name="Sato K."/>
            <person name="Mori E."/>
            <person name="Abe Y."/>
            <person name="Kisaki G."/>
            <person name="Hamano K."/>
            <person name="Suezawa K."/>
            <person name="Otani M."/>
            <person name="Fukuda T."/>
            <person name="Manabe T."/>
            <person name="Gomi K."/>
            <person name="Tabuchi M."/>
            <person name="Akimitsu K."/>
            <person name="Kataoka I."/>
        </authorList>
    </citation>
    <scope>NUCLEOTIDE SEQUENCE [LARGE SCALE GENOMIC DNA]</scope>
    <source>
        <strain evidence="2">cv. Fuchu</strain>
    </source>
</reference>
<accession>A0A7J0GRX8</accession>
<comment type="caution">
    <text evidence="1">The sequence shown here is derived from an EMBL/GenBank/DDBJ whole genome shotgun (WGS) entry which is preliminary data.</text>
</comment>
<protein>
    <submittedName>
        <fullName evidence="1">Uncharacterized protein</fullName>
    </submittedName>
</protein>
<dbReference type="EMBL" id="BJWL01000023">
    <property type="protein sequence ID" value="GFZ13567.1"/>
    <property type="molecule type" value="Genomic_DNA"/>
</dbReference>
<keyword evidence="2" id="KW-1185">Reference proteome</keyword>
<evidence type="ECO:0000313" key="2">
    <source>
        <dbReference type="Proteomes" id="UP000585474"/>
    </source>
</evidence>
<gene>
    <name evidence="1" type="ORF">Acr_23g0019520</name>
</gene>
<organism evidence="1 2">
    <name type="scientific">Actinidia rufa</name>
    <dbReference type="NCBI Taxonomy" id="165716"/>
    <lineage>
        <taxon>Eukaryota</taxon>
        <taxon>Viridiplantae</taxon>
        <taxon>Streptophyta</taxon>
        <taxon>Embryophyta</taxon>
        <taxon>Tracheophyta</taxon>
        <taxon>Spermatophyta</taxon>
        <taxon>Magnoliopsida</taxon>
        <taxon>eudicotyledons</taxon>
        <taxon>Gunneridae</taxon>
        <taxon>Pentapetalae</taxon>
        <taxon>asterids</taxon>
        <taxon>Ericales</taxon>
        <taxon>Actinidiaceae</taxon>
        <taxon>Actinidia</taxon>
    </lineage>
</organism>
<evidence type="ECO:0000313" key="1">
    <source>
        <dbReference type="EMBL" id="GFZ13567.1"/>
    </source>
</evidence>
<dbReference type="Proteomes" id="UP000585474">
    <property type="component" value="Unassembled WGS sequence"/>
</dbReference>
<name>A0A7J0GRX8_9ERIC</name>
<dbReference type="AlphaFoldDB" id="A0A7J0GRX8"/>
<proteinExistence type="predicted"/>
<sequence length="271" mass="29819">MMRESVRTSVIGVARSAEKKDGVRVWTTRWPMKAFVRVSVISDENRCHDRDLKAAQGASYARGCNCDIGRDEGRMMAVKGYSWETVGGHSPCWPTPGSASDSGGSFQEVTVAGVQRRQQVCIAASDLDELVEIGKQLLDFDPREKGNKPSESSSYQQIWVKGLIESTLRVVTKGVGSSAKYDLLSCSTQQYFISNFEKIEILAASGNSIKDSGQCCNVVGTARRRNADGRIVAFVPEIQWWRSGATARDLGEEDLWRGNAMREPNLTGVVQ</sequence>